<keyword evidence="1" id="KW-0472">Membrane</keyword>
<dbReference type="OMA" id="FAVEYGN"/>
<evidence type="ECO:0000313" key="3">
    <source>
        <dbReference type="EMBL" id="KZN01553.1"/>
    </source>
</evidence>
<dbReference type="EMBL" id="LNRQ01000003">
    <property type="protein sequence ID" value="KZN01553.1"/>
    <property type="molecule type" value="Genomic_DNA"/>
</dbReference>
<dbReference type="Gramene" id="KZN01553">
    <property type="protein sequence ID" value="KZN01553"/>
    <property type="gene ID" value="DCAR_010307"/>
</dbReference>
<dbReference type="PANTHER" id="PTHR12203:SF99">
    <property type="entry name" value="OS04G0534100 PROTEIN"/>
    <property type="match status" value="1"/>
</dbReference>
<organism evidence="3">
    <name type="scientific">Daucus carota subsp. sativus</name>
    <name type="common">Carrot</name>
    <dbReference type="NCBI Taxonomy" id="79200"/>
    <lineage>
        <taxon>Eukaryota</taxon>
        <taxon>Viridiplantae</taxon>
        <taxon>Streptophyta</taxon>
        <taxon>Embryophyta</taxon>
        <taxon>Tracheophyta</taxon>
        <taxon>Spermatophyta</taxon>
        <taxon>Magnoliopsida</taxon>
        <taxon>eudicotyledons</taxon>
        <taxon>Gunneridae</taxon>
        <taxon>Pentapetalae</taxon>
        <taxon>asterids</taxon>
        <taxon>campanulids</taxon>
        <taxon>Apiales</taxon>
        <taxon>Apiaceae</taxon>
        <taxon>Apioideae</taxon>
        <taxon>Scandiceae</taxon>
        <taxon>Daucinae</taxon>
        <taxon>Daucus</taxon>
        <taxon>Daucus sect. Daucus</taxon>
    </lineage>
</organism>
<name>A0A162AIH0_DAUCS</name>
<evidence type="ECO:0000256" key="1">
    <source>
        <dbReference type="SAM" id="Phobius"/>
    </source>
</evidence>
<dbReference type="SMART" id="SM00672">
    <property type="entry name" value="CAP10"/>
    <property type="match status" value="2"/>
</dbReference>
<dbReference type="AlphaFoldDB" id="A0A162AIH0"/>
<sequence>MKENTKQRHHLLHEGSERIIFKHLKDTILSLPNFNLCSSTRSSSIFYYFRISVFIFLLFFGAFISTRVLHSSLTSIAGIRIELPINCSAGNATRTCPANYYPGKYDRRDRSLMLSPPADQCPEYFRWIHEDLSPWRKTGITLEMVEQARRTANFRLVILNGRAYVETYRKSFQTRDVFSLWGILQLLRLYPGKIPDLDLMFECADWPIIKSSLYSGPNATAPPPLFHYCGDDSTLDIVFPDWSFWGWPEINIKPWGSLLKDLEKGNAKTSWVDREPYAYWKGNPVVAKSRMDLLRCNVTDKQDWNARVYSLNWREEARLGYKHSDLASQCIHRYKIYVEGATWSVSEKYILACDSVTLLVKPRFYDFFTRGLMPMHHYWPIRDDDKCRSVKFAVEWGNSHQQKARSMGKEASNFIQQELKMDQVYDYMFHLLSQYAKLLKYKPVVPRRAVELCSETMACPAEGLTKKFMMESLVKGPKDESPCVMQPPYEPATLQSVLQRKQNSIEEVEGWEKHYWDNQVQKERGQQLQMKCRKRGDEIMVNIRHSICQSIPRRWGRDTILSLLNFNLLSYTRSSAIYYYSRLSAIIFLLFLAAFAYSSLLHSLLTSIDGISPLKNEYPITCWLGNATGICPANYYPGKFDKKNLDLVSTSPAECPEYFRWIHEDLRPWRETGITEEMVERASRMADFRLVILNGKAYVESYRKSFQTRDVFTVWGILQLLRLYPGRVPDLDLVFQCADWPVISASLYSASNATAPPPLFHYCANDSTLDIVFPDWTFWGWPEINIKPWDSLLKDLDEANSRTSWMDRDPYAYWKGNPLVSLSRIDLLKCNVSDKQDWNARVYLQDWSREAQQGYKHSNLASQCTHRYKIYIEGWTWSVSEKYILACDSVTLLVKPHFYDFYSRGLMPMHHYWPIRDDDKCRSIKFAVDWGNSHQQKARAMGKEASNFIQRDLKMDKVYDYMFHLLSQYAKLLKYKPVVPRRAVEICSETMACRSSGLTKEFMMESLVKGPKDKNPCVLQPPYDPAVLQSALWTKQKSIREVERWEKQYWDNQNRND</sequence>
<proteinExistence type="predicted"/>
<gene>
    <name evidence="3" type="ORF">DCAR_010307</name>
</gene>
<keyword evidence="1" id="KW-1133">Transmembrane helix</keyword>
<protein>
    <recommendedName>
        <fullName evidence="2">Glycosyl transferase CAP10 domain-containing protein</fullName>
    </recommendedName>
</protein>
<dbReference type="InterPro" id="IPR051091">
    <property type="entry name" value="O-Glucosyltr/Glycosyltrsf_90"/>
</dbReference>
<accession>A0A162AIH0</accession>
<reference evidence="3" key="1">
    <citation type="journal article" date="2016" name="Nat. Genet.">
        <title>A high-quality carrot genome assembly provides new insights into carotenoid accumulation and asterid genome evolution.</title>
        <authorList>
            <person name="Iorizzo M."/>
            <person name="Ellison S."/>
            <person name="Senalik D."/>
            <person name="Zeng P."/>
            <person name="Satapoomin P."/>
            <person name="Huang J."/>
            <person name="Bowman M."/>
            <person name="Iovene M."/>
            <person name="Sanseverino W."/>
            <person name="Cavagnaro P."/>
            <person name="Yildiz M."/>
            <person name="Macko-Podgorni A."/>
            <person name="Moranska E."/>
            <person name="Grzebelus E."/>
            <person name="Grzebelus D."/>
            <person name="Ashrafi H."/>
            <person name="Zheng Z."/>
            <person name="Cheng S."/>
            <person name="Spooner D."/>
            <person name="Van Deynze A."/>
            <person name="Simon P."/>
        </authorList>
    </citation>
    <scope>NUCLEOTIDE SEQUENCE [LARGE SCALE GENOMIC DNA]</scope>
    <source>
        <tissue evidence="3">Leaf</tissue>
    </source>
</reference>
<dbReference type="InterPro" id="IPR006598">
    <property type="entry name" value="CAP10"/>
</dbReference>
<dbReference type="Pfam" id="PF05686">
    <property type="entry name" value="Glyco_transf_90"/>
    <property type="match status" value="2"/>
</dbReference>
<evidence type="ECO:0000259" key="2">
    <source>
        <dbReference type="SMART" id="SM00672"/>
    </source>
</evidence>
<feature type="transmembrane region" description="Helical" evidence="1">
    <location>
        <begin position="45"/>
        <end position="64"/>
    </location>
</feature>
<feature type="domain" description="Glycosyl transferase CAP10" evidence="2">
    <location>
        <begin position="193"/>
        <end position="442"/>
    </location>
</feature>
<feature type="domain" description="Glycosyl transferase CAP10" evidence="2">
    <location>
        <begin position="727"/>
        <end position="976"/>
    </location>
</feature>
<keyword evidence="1" id="KW-0812">Transmembrane</keyword>
<comment type="caution">
    <text evidence="3">The sequence shown here is derived from an EMBL/GenBank/DDBJ whole genome shotgun (WGS) entry which is preliminary data.</text>
</comment>
<dbReference type="PANTHER" id="PTHR12203">
    <property type="entry name" value="KDEL LYS-ASP-GLU-LEU CONTAINING - RELATED"/>
    <property type="match status" value="1"/>
</dbReference>